<dbReference type="OrthoDB" id="6530311at2"/>
<accession>A0A1T4UJ88</accession>
<name>A0A1T4UJ88_9GAMM</name>
<reference evidence="1 2" key="1">
    <citation type="submission" date="2017-02" db="EMBL/GenBank/DDBJ databases">
        <authorList>
            <person name="Peterson S.W."/>
        </authorList>
    </citation>
    <scope>NUCLEOTIDE SEQUENCE [LARGE SCALE GENOMIC DNA]</scope>
    <source>
        <strain evidence="1 2">CECT 9189</strain>
    </source>
</reference>
<dbReference type="AlphaFoldDB" id="A0A1T4UJ88"/>
<evidence type="ECO:0000313" key="2">
    <source>
        <dbReference type="Proteomes" id="UP000191116"/>
    </source>
</evidence>
<proteinExistence type="predicted"/>
<dbReference type="Proteomes" id="UP000191116">
    <property type="component" value="Unassembled WGS sequence"/>
</dbReference>
<protein>
    <submittedName>
        <fullName evidence="1">Uncharacterized protein</fullName>
    </submittedName>
</protein>
<dbReference type="EMBL" id="FUWP01000025">
    <property type="protein sequence ID" value="SKA52628.1"/>
    <property type="molecule type" value="Genomic_DNA"/>
</dbReference>
<gene>
    <name evidence="1" type="ORF">CZ814_03314</name>
</gene>
<organism evidence="1 2">
    <name type="scientific">Photobacterium toruni</name>
    <dbReference type="NCBI Taxonomy" id="1935446"/>
    <lineage>
        <taxon>Bacteria</taxon>
        <taxon>Pseudomonadati</taxon>
        <taxon>Pseudomonadota</taxon>
        <taxon>Gammaproteobacteria</taxon>
        <taxon>Vibrionales</taxon>
        <taxon>Vibrionaceae</taxon>
        <taxon>Photobacterium</taxon>
    </lineage>
</organism>
<sequence>MPDKQVEQAYQAQVAKINSGASILASAVISPQMDRGSIITDSAARDESIRQAVAGGTVFDAAGESAGMITATAANAIRQYRAVYNEMPSAELMASMNATIGNMLDPDSANEQVRQSVLDSAGGMSSSEGILQRNRQVALVIPTQLMMITNDMVTHIPANYDKAEIFRINRVAGSTFGDLTEGDVIDSNFSGQYSSMDQRMLIGSGDGTKVDFGLDMSSAKGKAMPFVKGKVRVLVDRTPSGEDDNRGGIHGRFTDADNEMVTMTGTVNYATGIVAVRFSKAPKTGIEIHVIADISIEKDPTLIPTVDHEMVSYTLFPHESALASSNSIQSQFTGRREFNIDVHGMQLGTARNLLAADKDRKRLNDMYFYAKGEKSFSVKVPAGLAFRQHYEAVQVVLLAISTELMSRTKRSGLEGLVAGTEASRILKSVGQPHMVYAPNYRQLPQPHYVGTVFGYKLKEDPQMSNPWNVLCYAKGREHGDAGYVAGDAISAVTYQHSVGRKLKHENTLYELAYRDLHPYNGRDWFMWLKFTE</sequence>
<evidence type="ECO:0000313" key="1">
    <source>
        <dbReference type="EMBL" id="SKA52628.1"/>
    </source>
</evidence>
<dbReference type="RefSeq" id="WP_080176095.1">
    <property type="nucleotide sequence ID" value="NZ_AP024857.1"/>
</dbReference>